<name>A0A7S2IQM8_9DINO</name>
<proteinExistence type="predicted"/>
<dbReference type="AlphaFoldDB" id="A0A7S2IQM8"/>
<sequence length="262" mass="30007">MAEQGPPVGEGGAITTSQVQANLTSAKESRKRAELDAQLLSNRIALLKQEEEKAWKKIEETRKRAGEITELRKKNEEKFVAKDNFYKQKWESIRMAQSTNQQKRAQAQATKQAQQLGMAETRQMEARKTKEQSSLHLQAKKDREMQERQANSQRSAYLKAKKEEAKTKLEEDRLAQLEKFREDYEARTAQEELLRARTDALVARMEKEEMELIQRLQNTQTVQRNAYEELEAALQSGSQPHSASTRTFQQGGGSVERPDPAA</sequence>
<feature type="region of interest" description="Disordered" evidence="1">
    <location>
        <begin position="1"/>
        <end position="30"/>
    </location>
</feature>
<feature type="compositionally biased region" description="Basic and acidic residues" evidence="1">
    <location>
        <begin position="122"/>
        <end position="147"/>
    </location>
</feature>
<evidence type="ECO:0008006" key="3">
    <source>
        <dbReference type="Google" id="ProtNLM"/>
    </source>
</evidence>
<protein>
    <recommendedName>
        <fullName evidence="3">Trichohyalin-plectin-homology domain-containing protein</fullName>
    </recommendedName>
</protein>
<accession>A0A7S2IQM8</accession>
<feature type="region of interest" description="Disordered" evidence="1">
    <location>
        <begin position="229"/>
        <end position="262"/>
    </location>
</feature>
<dbReference type="PANTHER" id="PTHR37473">
    <property type="entry name" value="EF-HAND DOMAIN-CONTAINING PROTEIN"/>
    <property type="match status" value="1"/>
</dbReference>
<gene>
    <name evidence="2" type="ORF">BRAN1462_LOCUS10965</name>
</gene>
<evidence type="ECO:0000256" key="1">
    <source>
        <dbReference type="SAM" id="MobiDB-lite"/>
    </source>
</evidence>
<feature type="compositionally biased region" description="Polar residues" evidence="1">
    <location>
        <begin position="235"/>
        <end position="249"/>
    </location>
</feature>
<organism evidence="2">
    <name type="scientific">Zooxanthella nutricula</name>
    <dbReference type="NCBI Taxonomy" id="1333877"/>
    <lineage>
        <taxon>Eukaryota</taxon>
        <taxon>Sar</taxon>
        <taxon>Alveolata</taxon>
        <taxon>Dinophyceae</taxon>
        <taxon>Peridiniales</taxon>
        <taxon>Peridiniales incertae sedis</taxon>
        <taxon>Zooxanthella</taxon>
    </lineage>
</organism>
<dbReference type="PANTHER" id="PTHR37473:SF1">
    <property type="entry name" value="EF-HAND DOMAIN-CONTAINING PROTEIN"/>
    <property type="match status" value="1"/>
</dbReference>
<feature type="region of interest" description="Disordered" evidence="1">
    <location>
        <begin position="96"/>
        <end position="170"/>
    </location>
</feature>
<reference evidence="2" key="1">
    <citation type="submission" date="2021-01" db="EMBL/GenBank/DDBJ databases">
        <authorList>
            <person name="Corre E."/>
            <person name="Pelletier E."/>
            <person name="Niang G."/>
            <person name="Scheremetjew M."/>
            <person name="Finn R."/>
            <person name="Kale V."/>
            <person name="Holt S."/>
            <person name="Cochrane G."/>
            <person name="Meng A."/>
            <person name="Brown T."/>
            <person name="Cohen L."/>
        </authorList>
    </citation>
    <scope>NUCLEOTIDE SEQUENCE</scope>
    <source>
        <strain evidence="2">RCC3387</strain>
    </source>
</reference>
<feature type="compositionally biased region" description="Basic and acidic residues" evidence="1">
    <location>
        <begin position="160"/>
        <end position="170"/>
    </location>
</feature>
<feature type="compositionally biased region" description="Low complexity" evidence="1">
    <location>
        <begin position="101"/>
        <end position="115"/>
    </location>
</feature>
<evidence type="ECO:0000313" key="2">
    <source>
        <dbReference type="EMBL" id="CAD9525762.1"/>
    </source>
</evidence>
<feature type="compositionally biased region" description="Polar residues" evidence="1">
    <location>
        <begin position="14"/>
        <end position="26"/>
    </location>
</feature>
<dbReference type="EMBL" id="HBGW01017297">
    <property type="protein sequence ID" value="CAD9525762.1"/>
    <property type="molecule type" value="Transcribed_RNA"/>
</dbReference>